<name>A0A8S5M7Q4_9CAUD</name>
<evidence type="ECO:0000313" key="1">
    <source>
        <dbReference type="EMBL" id="DAD78127.1"/>
    </source>
</evidence>
<protein>
    <submittedName>
        <fullName evidence="1">Uncharacterized protein</fullName>
    </submittedName>
</protein>
<reference evidence="1" key="1">
    <citation type="journal article" date="2021" name="Proc. Natl. Acad. Sci. U.S.A.">
        <title>A Catalog of Tens of Thousands of Viruses from Human Metagenomes Reveals Hidden Associations with Chronic Diseases.</title>
        <authorList>
            <person name="Tisza M.J."/>
            <person name="Buck C.B."/>
        </authorList>
    </citation>
    <scope>NUCLEOTIDE SEQUENCE</scope>
    <source>
        <strain evidence="1">Ctrgt10</strain>
    </source>
</reference>
<dbReference type="EMBL" id="BK014839">
    <property type="protein sequence ID" value="DAD78127.1"/>
    <property type="molecule type" value="Genomic_DNA"/>
</dbReference>
<accession>A0A8S5M7Q4</accession>
<sequence length="126" mass="14873">MIKYIKFKNPVSSIPNTIITLKCSFLCNYNSPIVTIYHSHLITDKRIIEAAIDALRKDESYISFSKNYNYTCSKKSQINAWKAQNVRHRFRKNSIKTRSVDLKNKFSKKEQLKNNFLCLFYGLIRL</sequence>
<proteinExistence type="predicted"/>
<organism evidence="1">
    <name type="scientific">Siphoviridae sp. ctrgt10</name>
    <dbReference type="NCBI Taxonomy" id="2826479"/>
    <lineage>
        <taxon>Viruses</taxon>
        <taxon>Duplodnaviria</taxon>
        <taxon>Heunggongvirae</taxon>
        <taxon>Uroviricota</taxon>
        <taxon>Caudoviricetes</taxon>
    </lineage>
</organism>